<dbReference type="AlphaFoldDB" id="A0A9J6FWV6"/>
<reference evidence="1 2" key="1">
    <citation type="journal article" date="2020" name="Cell">
        <title>Large-Scale Comparative Analyses of Tick Genomes Elucidate Their Genetic Diversity and Vector Capacities.</title>
        <authorList>
            <consortium name="Tick Genome and Microbiome Consortium (TIGMIC)"/>
            <person name="Jia N."/>
            <person name="Wang J."/>
            <person name="Shi W."/>
            <person name="Du L."/>
            <person name="Sun Y."/>
            <person name="Zhan W."/>
            <person name="Jiang J.F."/>
            <person name="Wang Q."/>
            <person name="Zhang B."/>
            <person name="Ji P."/>
            <person name="Bell-Sakyi L."/>
            <person name="Cui X.M."/>
            <person name="Yuan T.T."/>
            <person name="Jiang B.G."/>
            <person name="Yang W.F."/>
            <person name="Lam T.T."/>
            <person name="Chang Q.C."/>
            <person name="Ding S.J."/>
            <person name="Wang X.J."/>
            <person name="Zhu J.G."/>
            <person name="Ruan X.D."/>
            <person name="Zhao L."/>
            <person name="Wei J.T."/>
            <person name="Ye R.Z."/>
            <person name="Que T.C."/>
            <person name="Du C.H."/>
            <person name="Zhou Y.H."/>
            <person name="Cheng J.X."/>
            <person name="Dai P.F."/>
            <person name="Guo W.B."/>
            <person name="Han X.H."/>
            <person name="Huang E.J."/>
            <person name="Li L.F."/>
            <person name="Wei W."/>
            <person name="Gao Y.C."/>
            <person name="Liu J.Z."/>
            <person name="Shao H.Z."/>
            <person name="Wang X."/>
            <person name="Wang C.C."/>
            <person name="Yang T.C."/>
            <person name="Huo Q.B."/>
            <person name="Li W."/>
            <person name="Chen H.Y."/>
            <person name="Chen S.E."/>
            <person name="Zhou L.G."/>
            <person name="Ni X.B."/>
            <person name="Tian J.H."/>
            <person name="Sheng Y."/>
            <person name="Liu T."/>
            <person name="Pan Y.S."/>
            <person name="Xia L.Y."/>
            <person name="Li J."/>
            <person name="Zhao F."/>
            <person name="Cao W.C."/>
        </authorList>
    </citation>
    <scope>NUCLEOTIDE SEQUENCE [LARGE SCALE GENOMIC DNA]</scope>
    <source>
        <strain evidence="1">HaeL-2018</strain>
    </source>
</reference>
<protein>
    <submittedName>
        <fullName evidence="1">Uncharacterized protein</fullName>
    </submittedName>
</protein>
<evidence type="ECO:0000313" key="2">
    <source>
        <dbReference type="Proteomes" id="UP000821853"/>
    </source>
</evidence>
<dbReference type="Proteomes" id="UP000821853">
    <property type="component" value="Chromosome 2"/>
</dbReference>
<evidence type="ECO:0000313" key="1">
    <source>
        <dbReference type="EMBL" id="KAH9367573.1"/>
    </source>
</evidence>
<comment type="caution">
    <text evidence="1">The sequence shown here is derived from an EMBL/GenBank/DDBJ whole genome shotgun (WGS) entry which is preliminary data.</text>
</comment>
<gene>
    <name evidence="1" type="ORF">HPB48_002865</name>
</gene>
<dbReference type="EMBL" id="JABSTR010000004">
    <property type="protein sequence ID" value="KAH9367573.1"/>
    <property type="molecule type" value="Genomic_DNA"/>
</dbReference>
<accession>A0A9J6FWV6</accession>
<proteinExistence type="predicted"/>
<dbReference type="VEuPathDB" id="VectorBase:HLOH_054533"/>
<keyword evidence="2" id="KW-1185">Reference proteome</keyword>
<name>A0A9J6FWV6_HAELO</name>
<organism evidence="1 2">
    <name type="scientific">Haemaphysalis longicornis</name>
    <name type="common">Bush tick</name>
    <dbReference type="NCBI Taxonomy" id="44386"/>
    <lineage>
        <taxon>Eukaryota</taxon>
        <taxon>Metazoa</taxon>
        <taxon>Ecdysozoa</taxon>
        <taxon>Arthropoda</taxon>
        <taxon>Chelicerata</taxon>
        <taxon>Arachnida</taxon>
        <taxon>Acari</taxon>
        <taxon>Parasitiformes</taxon>
        <taxon>Ixodida</taxon>
        <taxon>Ixodoidea</taxon>
        <taxon>Ixodidae</taxon>
        <taxon>Haemaphysalinae</taxon>
        <taxon>Haemaphysalis</taxon>
    </lineage>
</organism>
<dbReference type="OrthoDB" id="7699931at2759"/>
<sequence>MERGGRPSELISSVLQRFDVPATKYLFKKNTGVTMVHFYCDDCRPVEAETSVSLAHRNAVHTQSPGCGRMCDGRPLLKDGNFYLSLPTKQQLTSLVAANDVSTALSERLRDINIRPYTSTVLSDITDGSVYRAVHQKLNSQDVTRTINC</sequence>